<dbReference type="SMART" id="SM00267">
    <property type="entry name" value="GGDEF"/>
    <property type="match status" value="1"/>
</dbReference>
<organism evidence="3 4">
    <name type="scientific">Insulibacter thermoxylanivorax</name>
    <dbReference type="NCBI Taxonomy" id="2749268"/>
    <lineage>
        <taxon>Bacteria</taxon>
        <taxon>Bacillati</taxon>
        <taxon>Bacillota</taxon>
        <taxon>Bacilli</taxon>
        <taxon>Bacillales</taxon>
        <taxon>Paenibacillaceae</taxon>
        <taxon>Insulibacter</taxon>
    </lineage>
</organism>
<feature type="transmembrane region" description="Helical" evidence="1">
    <location>
        <begin position="128"/>
        <end position="147"/>
    </location>
</feature>
<dbReference type="CDD" id="cd01949">
    <property type="entry name" value="GGDEF"/>
    <property type="match status" value="1"/>
</dbReference>
<dbReference type="InterPro" id="IPR050469">
    <property type="entry name" value="Diguanylate_Cyclase"/>
</dbReference>
<dbReference type="EMBL" id="BMAQ01000004">
    <property type="protein sequence ID" value="GFR37280.1"/>
    <property type="molecule type" value="Genomic_DNA"/>
</dbReference>
<keyword evidence="1" id="KW-0812">Transmembrane</keyword>
<keyword evidence="1" id="KW-0472">Membrane</keyword>
<dbReference type="PANTHER" id="PTHR45138:SF24">
    <property type="entry name" value="DIGUANYLATE CYCLASE DGCC-RELATED"/>
    <property type="match status" value="1"/>
</dbReference>
<dbReference type="Proteomes" id="UP000654993">
    <property type="component" value="Unassembled WGS sequence"/>
</dbReference>
<sequence length="368" mass="42315">MAELHELQIDGKVWQRKILNVYWIVVGIALLAEIIALIIKIWLQPEDVPRYLVHTLVIPSGVQILIVLVNELLERYGTRPHPYIIILTGTLLGAALIYGNQTLIGIQYTMMIPMLVAAFHFSKKYLTFSYLTSIAVLVLMYLLFPVTWNHMTIYERFALLYILTGQYLILMQLIHRGRDMMEKLIRSAHSQRDLMVKNIIMERLSKTDALTDLYNHRTFQEYLEHMIEHCERNQMPLQLAVIDIDDFKSINDTFGHATGDLILKRVAQTLQQSLTAEEIIARYGGEEFAIIFPERTLEEALELCERVREAIHGLHHPELDGRRVTVSIGLSSYIHGSGKSRFFAETDALLYQAKHTGKNRIAYASHSA</sequence>
<dbReference type="AlphaFoldDB" id="A0A916VG85"/>
<name>A0A916VG85_9BACL</name>
<protein>
    <recommendedName>
        <fullName evidence="2">GGDEF domain-containing protein</fullName>
    </recommendedName>
</protein>
<comment type="caution">
    <text evidence="3">The sequence shown here is derived from an EMBL/GenBank/DDBJ whole genome shotgun (WGS) entry which is preliminary data.</text>
</comment>
<keyword evidence="1" id="KW-1133">Transmembrane helix</keyword>
<evidence type="ECO:0000313" key="3">
    <source>
        <dbReference type="EMBL" id="GFR37280.1"/>
    </source>
</evidence>
<feature type="domain" description="GGDEF" evidence="2">
    <location>
        <begin position="235"/>
        <end position="366"/>
    </location>
</feature>
<evidence type="ECO:0000259" key="2">
    <source>
        <dbReference type="PROSITE" id="PS50887"/>
    </source>
</evidence>
<feature type="transmembrane region" description="Helical" evidence="1">
    <location>
        <begin position="51"/>
        <end position="69"/>
    </location>
</feature>
<dbReference type="InterPro" id="IPR029787">
    <property type="entry name" value="Nucleotide_cyclase"/>
</dbReference>
<evidence type="ECO:0000256" key="1">
    <source>
        <dbReference type="SAM" id="Phobius"/>
    </source>
</evidence>
<dbReference type="PANTHER" id="PTHR45138">
    <property type="entry name" value="REGULATORY COMPONENTS OF SENSORY TRANSDUCTION SYSTEM"/>
    <property type="match status" value="1"/>
</dbReference>
<feature type="transmembrane region" description="Helical" evidence="1">
    <location>
        <begin position="21"/>
        <end position="39"/>
    </location>
</feature>
<reference evidence="3" key="1">
    <citation type="submission" date="2020-08" db="EMBL/GenBank/DDBJ databases">
        <authorList>
            <person name="Uke A."/>
            <person name="Chhe C."/>
            <person name="Baramee S."/>
            <person name="Kosugi A."/>
        </authorList>
    </citation>
    <scope>NUCLEOTIDE SEQUENCE</scope>
    <source>
        <strain evidence="3">DA-C8</strain>
    </source>
</reference>
<dbReference type="InterPro" id="IPR000160">
    <property type="entry name" value="GGDEF_dom"/>
</dbReference>
<dbReference type="Pfam" id="PF00990">
    <property type="entry name" value="GGDEF"/>
    <property type="match status" value="1"/>
</dbReference>
<dbReference type="PROSITE" id="PS50887">
    <property type="entry name" value="GGDEF"/>
    <property type="match status" value="1"/>
</dbReference>
<dbReference type="Gene3D" id="3.30.70.270">
    <property type="match status" value="1"/>
</dbReference>
<dbReference type="RefSeq" id="WP_200965568.1">
    <property type="nucleotide sequence ID" value="NZ_BMAQ01000004.1"/>
</dbReference>
<proteinExistence type="predicted"/>
<dbReference type="GO" id="GO:0043709">
    <property type="term" value="P:cell adhesion involved in single-species biofilm formation"/>
    <property type="evidence" value="ECO:0007669"/>
    <property type="project" value="TreeGrafter"/>
</dbReference>
<dbReference type="GO" id="GO:1902201">
    <property type="term" value="P:negative regulation of bacterial-type flagellum-dependent cell motility"/>
    <property type="evidence" value="ECO:0007669"/>
    <property type="project" value="TreeGrafter"/>
</dbReference>
<evidence type="ECO:0000313" key="4">
    <source>
        <dbReference type="Proteomes" id="UP000654993"/>
    </source>
</evidence>
<keyword evidence="4" id="KW-1185">Reference proteome</keyword>
<dbReference type="GO" id="GO:0052621">
    <property type="term" value="F:diguanylate cyclase activity"/>
    <property type="evidence" value="ECO:0007669"/>
    <property type="project" value="TreeGrafter"/>
</dbReference>
<dbReference type="NCBIfam" id="TIGR00254">
    <property type="entry name" value="GGDEF"/>
    <property type="match status" value="1"/>
</dbReference>
<gene>
    <name evidence="3" type="ORF">PRECH8_05760</name>
</gene>
<accession>A0A916VG85</accession>
<feature type="transmembrane region" description="Helical" evidence="1">
    <location>
        <begin position="81"/>
        <end position="98"/>
    </location>
</feature>
<reference evidence="3" key="2">
    <citation type="journal article" date="2021" name="Data Brief">
        <title>Draft genome sequence data of the facultative, thermophilic, xylanolytic bacterium Paenibacillus sp. strain DA-C8.</title>
        <authorList>
            <person name="Chhe C."/>
            <person name="Uke A."/>
            <person name="Baramee S."/>
            <person name="Ungkulpasvich U."/>
            <person name="Tachaapaikoon C."/>
            <person name="Pason P."/>
            <person name="Waeonukul R."/>
            <person name="Ratanakhanokchai K."/>
            <person name="Kosugi A."/>
        </authorList>
    </citation>
    <scope>NUCLEOTIDE SEQUENCE</scope>
    <source>
        <strain evidence="3">DA-C8</strain>
    </source>
</reference>
<dbReference type="InterPro" id="IPR043128">
    <property type="entry name" value="Rev_trsase/Diguanyl_cyclase"/>
</dbReference>
<dbReference type="FunFam" id="3.30.70.270:FF:000001">
    <property type="entry name" value="Diguanylate cyclase domain protein"/>
    <property type="match status" value="1"/>
</dbReference>
<dbReference type="SUPFAM" id="SSF55073">
    <property type="entry name" value="Nucleotide cyclase"/>
    <property type="match status" value="1"/>
</dbReference>
<feature type="transmembrane region" description="Helical" evidence="1">
    <location>
        <begin position="153"/>
        <end position="174"/>
    </location>
</feature>
<dbReference type="GO" id="GO:0005886">
    <property type="term" value="C:plasma membrane"/>
    <property type="evidence" value="ECO:0007669"/>
    <property type="project" value="TreeGrafter"/>
</dbReference>